<keyword evidence="3" id="KW-1185">Reference proteome</keyword>
<proteinExistence type="predicted"/>
<dbReference type="SUPFAM" id="SSF56935">
    <property type="entry name" value="Porins"/>
    <property type="match status" value="2"/>
</dbReference>
<feature type="chain" id="PRO_5004487131" evidence="1">
    <location>
        <begin position="29"/>
        <end position="404"/>
    </location>
</feature>
<gene>
    <name evidence="2" type="primary">cpsB</name>
    <name evidence="2" type="ORF">Dpo_7c02650</name>
</gene>
<sequence length="404" mass="46115">MKSFYPYYIIVSVLAALCLVLTGSPAFAQERLLVKPHIQVDWQSDSNFHKAENAEKSVYTYTVKPGINLGYTTGKTLMSLDYSFQRFMYDDQDENMPGQLDADEFDYTAHNAAFRFQSQVSQRVLLGLDNTFIKTRDPASADANDNSVDRYKYTLNRFSPGVNYKFGDKFSLGVKYTNLYTDYSDDGPGQGEDSVENRGGLTWLYRFTPKTSFDLNYQLWERDYDKNSVDYTSNQLMLNAKHQINFLTFGAGVGYHNREFDRTVPSGDIDQFVWKVSVLGQNPPDARTVPKSSIYLSFGSNLNDSGTGDTYFTSTRLDARLTYLVMEKINCIMSGYYQNSDYETSSREDDRWLVSLGADYLINRFFTVGLSGGLEERDSNFVGKSFDNEYVMLKAKFNYDLGSK</sequence>
<organism evidence="2 3">
    <name type="scientific">Desulfotignum phosphitoxidans DSM 13687</name>
    <dbReference type="NCBI Taxonomy" id="1286635"/>
    <lineage>
        <taxon>Bacteria</taxon>
        <taxon>Pseudomonadati</taxon>
        <taxon>Thermodesulfobacteriota</taxon>
        <taxon>Desulfobacteria</taxon>
        <taxon>Desulfobacterales</taxon>
        <taxon>Desulfobacteraceae</taxon>
        <taxon>Desulfotignum</taxon>
    </lineage>
</organism>
<comment type="caution">
    <text evidence="2">The sequence shown here is derived from an EMBL/GenBank/DDBJ whole genome shotgun (WGS) entry which is preliminary data.</text>
</comment>
<evidence type="ECO:0000313" key="3">
    <source>
        <dbReference type="Proteomes" id="UP000014216"/>
    </source>
</evidence>
<dbReference type="RefSeq" id="WP_006967297.1">
    <property type="nucleotide sequence ID" value="NZ_APJX01000007.1"/>
</dbReference>
<protein>
    <submittedName>
        <fullName evidence="2">Capsular polysaccharide synthesis enzyme CpsB</fullName>
    </submittedName>
</protein>
<evidence type="ECO:0000313" key="2">
    <source>
        <dbReference type="EMBL" id="EMS78788.1"/>
    </source>
</evidence>
<keyword evidence="1" id="KW-0732">Signal</keyword>
<dbReference type="EMBL" id="APJX01000007">
    <property type="protein sequence ID" value="EMS78788.1"/>
    <property type="molecule type" value="Genomic_DNA"/>
</dbReference>
<name>S0FUM7_9BACT</name>
<reference evidence="2 3" key="1">
    <citation type="journal article" date="2013" name="Genome Announc.">
        <title>Draft Genome Sequence of Desulfotignum phosphitoxidans DSM 13687 Strain FiPS-3.</title>
        <authorList>
            <person name="Poehlein A."/>
            <person name="Daniel R."/>
            <person name="Simeonova D.D."/>
        </authorList>
    </citation>
    <scope>NUCLEOTIDE SEQUENCE [LARGE SCALE GENOMIC DNA]</scope>
    <source>
        <strain evidence="2 3">DSM 13687</strain>
    </source>
</reference>
<dbReference type="AlphaFoldDB" id="S0FUM7"/>
<feature type="signal peptide" evidence="1">
    <location>
        <begin position="1"/>
        <end position="28"/>
    </location>
</feature>
<dbReference type="Proteomes" id="UP000014216">
    <property type="component" value="Unassembled WGS sequence"/>
</dbReference>
<dbReference type="Pfam" id="PF10082">
    <property type="entry name" value="BBP2_2"/>
    <property type="match status" value="1"/>
</dbReference>
<dbReference type="OrthoDB" id="5418688at2"/>
<evidence type="ECO:0000256" key="1">
    <source>
        <dbReference type="SAM" id="SignalP"/>
    </source>
</evidence>
<dbReference type="InterPro" id="IPR018759">
    <property type="entry name" value="BBP2_2"/>
</dbReference>
<accession>S0FUM7</accession>